<dbReference type="PANTHER" id="PTHR10736:SF0">
    <property type="entry name" value="BESTROPHIN HOMOLOG"/>
    <property type="match status" value="1"/>
</dbReference>
<protein>
    <recommendedName>
        <fullName evidence="6">Bestrophin homolog</fullName>
    </recommendedName>
</protein>
<evidence type="ECO:0000256" key="1">
    <source>
        <dbReference type="ARBA" id="ARBA00004370"/>
    </source>
</evidence>
<dbReference type="InterPro" id="IPR000615">
    <property type="entry name" value="Bestrophin"/>
</dbReference>
<accession>A0AAW0UEE6</accession>
<evidence type="ECO:0000256" key="5">
    <source>
        <dbReference type="ARBA" id="ARBA00034769"/>
    </source>
</evidence>
<evidence type="ECO:0000313" key="8">
    <source>
        <dbReference type="Proteomes" id="UP001487740"/>
    </source>
</evidence>
<dbReference type="AlphaFoldDB" id="A0AAW0UEE6"/>
<dbReference type="PANTHER" id="PTHR10736">
    <property type="entry name" value="BESTROPHIN"/>
    <property type="match status" value="1"/>
</dbReference>
<feature type="transmembrane region" description="Helical" evidence="6">
    <location>
        <begin position="75"/>
        <end position="95"/>
    </location>
</feature>
<evidence type="ECO:0000256" key="6">
    <source>
        <dbReference type="RuleBase" id="RU363126"/>
    </source>
</evidence>
<evidence type="ECO:0000256" key="3">
    <source>
        <dbReference type="ARBA" id="ARBA00022989"/>
    </source>
</evidence>
<keyword evidence="6" id="KW-1003">Cell membrane</keyword>
<keyword evidence="6" id="KW-0868">Chloride</keyword>
<dbReference type="InterPro" id="IPR021134">
    <property type="entry name" value="Bestrophin-like"/>
</dbReference>
<comment type="function">
    <text evidence="6">Forms chloride channels.</text>
</comment>
<name>A0AAW0UEE6_SCYPA</name>
<comment type="caution">
    <text evidence="7">The sequence shown here is derived from an EMBL/GenBank/DDBJ whole genome shotgun (WGS) entry which is preliminary data.</text>
</comment>
<keyword evidence="2 6" id="KW-0812">Transmembrane</keyword>
<dbReference type="Proteomes" id="UP001487740">
    <property type="component" value="Unassembled WGS sequence"/>
</dbReference>
<sequence length="366" mass="42110">MVVEYIKGIGSARFCIFGRLLFRWRGSVYKLLWRDLLVYAVLYTLLSCFYRFYLKDSQKRLFEEVVQQSSKYRDLVPVSFLLGVYVSAVLVRYWAAFLSLPDNTGAAMLLATYIPRDDNRAFEIRSRVVRYINLTYALIFSQMSAAVQSTYPDLQALVNRHFLTAREKDILEEAEERSGVSTQWLPLAWCCQLVQSARDEGFIDTEAAKEALLKKLLEIRRQCGALLDWHQYNVPLVYTQVVTIAVYTYFLFSLLSEQYLDVALQYPRYEADLVVPAFALLELVMYLGLHKVAETLINPFGDDDNSFDFLRFLEEARCSAFVICHTRYGKISPEVPWRPRESTPIAFVDLTPSLGNAKTLATPSST</sequence>
<dbReference type="Pfam" id="PF01062">
    <property type="entry name" value="Bestrophin"/>
    <property type="match status" value="1"/>
</dbReference>
<evidence type="ECO:0000313" key="7">
    <source>
        <dbReference type="EMBL" id="KAK8397826.1"/>
    </source>
</evidence>
<keyword evidence="6" id="KW-0869">Chloride channel</keyword>
<keyword evidence="6" id="KW-0407">Ion channel</keyword>
<dbReference type="EMBL" id="JARAKH010000013">
    <property type="protein sequence ID" value="KAK8397826.1"/>
    <property type="molecule type" value="Genomic_DNA"/>
</dbReference>
<gene>
    <name evidence="7" type="ORF">O3P69_004552</name>
</gene>
<keyword evidence="6" id="KW-0406">Ion transport</keyword>
<keyword evidence="4 6" id="KW-0472">Membrane</keyword>
<proteinExistence type="inferred from homology"/>
<dbReference type="GO" id="GO:0005886">
    <property type="term" value="C:plasma membrane"/>
    <property type="evidence" value="ECO:0007669"/>
    <property type="project" value="UniProtKB-SubCell"/>
</dbReference>
<comment type="subcellular location">
    <subcellularLocation>
        <location evidence="6">Cell membrane</location>
        <topology evidence="6">Multi-pass membrane protein</topology>
    </subcellularLocation>
    <subcellularLocation>
        <location evidence="1">Membrane</location>
    </subcellularLocation>
</comment>
<keyword evidence="8" id="KW-1185">Reference proteome</keyword>
<keyword evidence="6" id="KW-0813">Transport</keyword>
<evidence type="ECO:0000256" key="4">
    <source>
        <dbReference type="ARBA" id="ARBA00023136"/>
    </source>
</evidence>
<dbReference type="GO" id="GO:0034707">
    <property type="term" value="C:chloride channel complex"/>
    <property type="evidence" value="ECO:0007669"/>
    <property type="project" value="UniProtKB-KW"/>
</dbReference>
<evidence type="ECO:0000256" key="2">
    <source>
        <dbReference type="ARBA" id="ARBA00022692"/>
    </source>
</evidence>
<reference evidence="7 8" key="1">
    <citation type="submission" date="2023-03" db="EMBL/GenBank/DDBJ databases">
        <title>High-quality genome of Scylla paramamosain provides insights in environmental adaptation.</title>
        <authorList>
            <person name="Zhang L."/>
        </authorList>
    </citation>
    <scope>NUCLEOTIDE SEQUENCE [LARGE SCALE GENOMIC DNA]</scope>
    <source>
        <strain evidence="7">LZ_2023a</strain>
        <tissue evidence="7">Muscle</tissue>
    </source>
</reference>
<comment type="similarity">
    <text evidence="5 6">Belongs to the anion channel-forming bestrophin (TC 1.A.46) family. Calcium-sensitive chloride channel subfamily.</text>
</comment>
<organism evidence="7 8">
    <name type="scientific">Scylla paramamosain</name>
    <name type="common">Mud crab</name>
    <dbReference type="NCBI Taxonomy" id="85552"/>
    <lineage>
        <taxon>Eukaryota</taxon>
        <taxon>Metazoa</taxon>
        <taxon>Ecdysozoa</taxon>
        <taxon>Arthropoda</taxon>
        <taxon>Crustacea</taxon>
        <taxon>Multicrustacea</taxon>
        <taxon>Malacostraca</taxon>
        <taxon>Eumalacostraca</taxon>
        <taxon>Eucarida</taxon>
        <taxon>Decapoda</taxon>
        <taxon>Pleocyemata</taxon>
        <taxon>Brachyura</taxon>
        <taxon>Eubrachyura</taxon>
        <taxon>Portunoidea</taxon>
        <taxon>Portunidae</taxon>
        <taxon>Portuninae</taxon>
        <taxon>Scylla</taxon>
    </lineage>
</organism>
<keyword evidence="3 6" id="KW-1133">Transmembrane helix</keyword>
<feature type="transmembrane region" description="Helical" evidence="6">
    <location>
        <begin position="236"/>
        <end position="255"/>
    </location>
</feature>
<feature type="transmembrane region" description="Helical" evidence="6">
    <location>
        <begin position="36"/>
        <end position="54"/>
    </location>
</feature>
<dbReference type="GO" id="GO:0005254">
    <property type="term" value="F:chloride channel activity"/>
    <property type="evidence" value="ECO:0007669"/>
    <property type="project" value="UniProtKB-KW"/>
</dbReference>